<evidence type="ECO:0000256" key="2">
    <source>
        <dbReference type="ARBA" id="ARBA00022837"/>
    </source>
</evidence>
<feature type="domain" description="EF-hand" evidence="3">
    <location>
        <begin position="1"/>
        <end position="22"/>
    </location>
</feature>
<dbReference type="STRING" id="94237.ENSMMOP00000018812"/>
<name>A0A3Q3X184_MOLML</name>
<evidence type="ECO:0000259" key="3">
    <source>
        <dbReference type="PROSITE" id="PS50222"/>
    </source>
</evidence>
<evidence type="ECO:0000313" key="4">
    <source>
        <dbReference type="Ensembl" id="ENSMMOP00000018812.1"/>
    </source>
</evidence>
<organism evidence="4 5">
    <name type="scientific">Mola mola</name>
    <name type="common">Ocean sunfish</name>
    <name type="synonym">Tetraodon mola</name>
    <dbReference type="NCBI Taxonomy" id="94237"/>
    <lineage>
        <taxon>Eukaryota</taxon>
        <taxon>Metazoa</taxon>
        <taxon>Chordata</taxon>
        <taxon>Craniata</taxon>
        <taxon>Vertebrata</taxon>
        <taxon>Euteleostomi</taxon>
        <taxon>Actinopterygii</taxon>
        <taxon>Neopterygii</taxon>
        <taxon>Teleostei</taxon>
        <taxon>Neoteleostei</taxon>
        <taxon>Acanthomorphata</taxon>
        <taxon>Eupercaria</taxon>
        <taxon>Tetraodontiformes</taxon>
        <taxon>Molidae</taxon>
        <taxon>Mola</taxon>
    </lineage>
</organism>
<dbReference type="SMART" id="SM00054">
    <property type="entry name" value="EFh"/>
    <property type="match status" value="1"/>
</dbReference>
<evidence type="ECO:0000256" key="1">
    <source>
        <dbReference type="ARBA" id="ARBA00022723"/>
    </source>
</evidence>
<dbReference type="SUPFAM" id="SSF47473">
    <property type="entry name" value="EF-hand"/>
    <property type="match status" value="1"/>
</dbReference>
<dbReference type="Ensembl" id="ENSMMOT00000019120.1">
    <property type="protein sequence ID" value="ENSMMOP00000018812.1"/>
    <property type="gene ID" value="ENSMMOG00000014238.1"/>
</dbReference>
<reference evidence="4" key="1">
    <citation type="submission" date="2025-08" db="UniProtKB">
        <authorList>
            <consortium name="Ensembl"/>
        </authorList>
    </citation>
    <scope>IDENTIFICATION</scope>
</reference>
<dbReference type="GO" id="GO:0005509">
    <property type="term" value="F:calcium ion binding"/>
    <property type="evidence" value="ECO:0007669"/>
    <property type="project" value="InterPro"/>
</dbReference>
<dbReference type="InterPro" id="IPR002048">
    <property type="entry name" value="EF_hand_dom"/>
</dbReference>
<dbReference type="Pfam" id="PF13499">
    <property type="entry name" value="EF-hand_7"/>
    <property type="match status" value="1"/>
</dbReference>
<dbReference type="InterPro" id="IPR011992">
    <property type="entry name" value="EF-hand-dom_pair"/>
</dbReference>
<dbReference type="Proteomes" id="UP000261620">
    <property type="component" value="Unplaced"/>
</dbReference>
<reference evidence="4" key="2">
    <citation type="submission" date="2025-09" db="UniProtKB">
        <authorList>
            <consortium name="Ensembl"/>
        </authorList>
    </citation>
    <scope>IDENTIFICATION</scope>
</reference>
<dbReference type="PROSITE" id="PS00018">
    <property type="entry name" value="EF_HAND_1"/>
    <property type="match status" value="1"/>
</dbReference>
<sequence length="66" mass="7652">MDNDGYICDFELHDMLKEVGCPKPGYMVREIIKGLDRNNDKKISFEEFLAVGLKLHLKTVIRAVFH</sequence>
<keyword evidence="1" id="KW-0479">Metal-binding</keyword>
<dbReference type="InterPro" id="IPR018247">
    <property type="entry name" value="EF_Hand_1_Ca_BS"/>
</dbReference>
<keyword evidence="2" id="KW-0106">Calcium</keyword>
<keyword evidence="5" id="KW-1185">Reference proteome</keyword>
<dbReference type="CDD" id="cd00051">
    <property type="entry name" value="EFh"/>
    <property type="match status" value="1"/>
</dbReference>
<feature type="domain" description="EF-hand" evidence="3">
    <location>
        <begin position="28"/>
        <end position="58"/>
    </location>
</feature>
<protein>
    <recommendedName>
        <fullName evidence="3">EF-hand domain-containing protein</fullName>
    </recommendedName>
</protein>
<dbReference type="PROSITE" id="PS50222">
    <property type="entry name" value="EF_HAND_2"/>
    <property type="match status" value="2"/>
</dbReference>
<dbReference type="Gene3D" id="1.10.238.10">
    <property type="entry name" value="EF-hand"/>
    <property type="match status" value="1"/>
</dbReference>
<dbReference type="AlphaFoldDB" id="A0A3Q3X184"/>
<proteinExistence type="predicted"/>
<evidence type="ECO:0000313" key="5">
    <source>
        <dbReference type="Proteomes" id="UP000261620"/>
    </source>
</evidence>
<accession>A0A3Q3X184</accession>